<keyword evidence="4 7" id="KW-1133">Transmembrane helix</keyword>
<gene>
    <name evidence="8" type="ORF">SAMN05192534_10987</name>
</gene>
<evidence type="ECO:0000256" key="3">
    <source>
        <dbReference type="ARBA" id="ARBA00022692"/>
    </source>
</evidence>
<dbReference type="Proteomes" id="UP000199163">
    <property type="component" value="Unassembled WGS sequence"/>
</dbReference>
<keyword evidence="9" id="KW-1185">Reference proteome</keyword>
<keyword evidence="3 6" id="KW-0812">Transmembrane</keyword>
<sequence>MNSTLRFFVWSMNLEVAVMNVHWIKVFVAALFEILWVIGLTHAYDVWTWAGTVLAIVISFYLLIMAGKTLPVGTVYAVFVGIGTAGTVVSEIIFFGEAFQLSKILLILLLLAGVIGLKLVTEDKVEEGADS</sequence>
<evidence type="ECO:0000313" key="8">
    <source>
        <dbReference type="EMBL" id="SDH68973.1"/>
    </source>
</evidence>
<protein>
    <submittedName>
        <fullName evidence="8">Paired small multidrug resistance pump</fullName>
    </submittedName>
</protein>
<dbReference type="Gene3D" id="1.10.3730.20">
    <property type="match status" value="1"/>
</dbReference>
<accession>A0A1G8EGC8</accession>
<dbReference type="EMBL" id="FNDK01000009">
    <property type="protein sequence ID" value="SDH68973.1"/>
    <property type="molecule type" value="Genomic_DNA"/>
</dbReference>
<dbReference type="AlphaFoldDB" id="A0A1G8EGC8"/>
<feature type="transmembrane region" description="Helical" evidence="7">
    <location>
        <begin position="101"/>
        <end position="120"/>
    </location>
</feature>
<evidence type="ECO:0000256" key="2">
    <source>
        <dbReference type="ARBA" id="ARBA00022475"/>
    </source>
</evidence>
<reference evidence="9" key="1">
    <citation type="submission" date="2016-10" db="EMBL/GenBank/DDBJ databases">
        <authorList>
            <person name="Varghese N."/>
            <person name="Submissions S."/>
        </authorList>
    </citation>
    <scope>NUCLEOTIDE SEQUENCE [LARGE SCALE GENOMIC DNA]</scope>
    <source>
        <strain evidence="9">DSM 21632</strain>
    </source>
</reference>
<dbReference type="SUPFAM" id="SSF103481">
    <property type="entry name" value="Multidrug resistance efflux transporter EmrE"/>
    <property type="match status" value="1"/>
</dbReference>
<organism evidence="8 9">
    <name type="scientific">Alteribacillus persepolensis</name>
    <dbReference type="NCBI Taxonomy" id="568899"/>
    <lineage>
        <taxon>Bacteria</taxon>
        <taxon>Bacillati</taxon>
        <taxon>Bacillota</taxon>
        <taxon>Bacilli</taxon>
        <taxon>Bacillales</taxon>
        <taxon>Bacillaceae</taxon>
        <taxon>Alteribacillus</taxon>
    </lineage>
</organism>
<dbReference type="STRING" id="568899.SAMN05192534_10987"/>
<dbReference type="InterPro" id="IPR000390">
    <property type="entry name" value="Small_drug/metabolite_transptr"/>
</dbReference>
<feature type="transmembrane region" description="Helical" evidence="7">
    <location>
        <begin position="46"/>
        <end position="64"/>
    </location>
</feature>
<feature type="transmembrane region" description="Helical" evidence="7">
    <location>
        <begin position="21"/>
        <end position="40"/>
    </location>
</feature>
<evidence type="ECO:0000256" key="7">
    <source>
        <dbReference type="SAM" id="Phobius"/>
    </source>
</evidence>
<keyword evidence="5 7" id="KW-0472">Membrane</keyword>
<dbReference type="InterPro" id="IPR045324">
    <property type="entry name" value="Small_multidrug_res"/>
</dbReference>
<dbReference type="GO" id="GO:0022857">
    <property type="term" value="F:transmembrane transporter activity"/>
    <property type="evidence" value="ECO:0007669"/>
    <property type="project" value="InterPro"/>
</dbReference>
<keyword evidence="2" id="KW-1003">Cell membrane</keyword>
<name>A0A1G8EGC8_9BACI</name>
<dbReference type="GO" id="GO:0005886">
    <property type="term" value="C:plasma membrane"/>
    <property type="evidence" value="ECO:0007669"/>
    <property type="project" value="UniProtKB-SubCell"/>
</dbReference>
<evidence type="ECO:0000313" key="9">
    <source>
        <dbReference type="Proteomes" id="UP000199163"/>
    </source>
</evidence>
<feature type="transmembrane region" description="Helical" evidence="7">
    <location>
        <begin position="76"/>
        <end position="95"/>
    </location>
</feature>
<dbReference type="PANTHER" id="PTHR30561">
    <property type="entry name" value="SMR FAMILY PROTON-DEPENDENT DRUG EFFLUX TRANSPORTER SUGE"/>
    <property type="match status" value="1"/>
</dbReference>
<proteinExistence type="inferred from homology"/>
<dbReference type="PANTHER" id="PTHR30561:SF7">
    <property type="entry name" value="GUANIDINIUM EFFLUX SYSTEM SUBUNIT GDNC-RELATED"/>
    <property type="match status" value="1"/>
</dbReference>
<evidence type="ECO:0000256" key="6">
    <source>
        <dbReference type="RuleBase" id="RU003942"/>
    </source>
</evidence>
<dbReference type="InterPro" id="IPR037185">
    <property type="entry name" value="EmrE-like"/>
</dbReference>
<evidence type="ECO:0000256" key="4">
    <source>
        <dbReference type="ARBA" id="ARBA00022989"/>
    </source>
</evidence>
<comment type="similarity">
    <text evidence="6">Belongs to the drug/metabolite transporter (DMT) superfamily. Small multidrug resistance (SMR) (TC 2.A.7.1) family.</text>
</comment>
<evidence type="ECO:0000256" key="1">
    <source>
        <dbReference type="ARBA" id="ARBA00004651"/>
    </source>
</evidence>
<comment type="subcellular location">
    <subcellularLocation>
        <location evidence="1 6">Cell membrane</location>
        <topology evidence="1 6">Multi-pass membrane protein</topology>
    </subcellularLocation>
</comment>
<evidence type="ECO:0000256" key="5">
    <source>
        <dbReference type="ARBA" id="ARBA00023136"/>
    </source>
</evidence>
<dbReference type="Pfam" id="PF00893">
    <property type="entry name" value="Multi_Drug_Res"/>
    <property type="match status" value="1"/>
</dbReference>